<keyword evidence="2" id="KW-1185">Reference proteome</keyword>
<dbReference type="Proteomes" id="UP000308600">
    <property type="component" value="Unassembled WGS sequence"/>
</dbReference>
<gene>
    <name evidence="1" type="ORF">BDN72DRAFT_809271</name>
</gene>
<organism evidence="1 2">
    <name type="scientific">Pluteus cervinus</name>
    <dbReference type="NCBI Taxonomy" id="181527"/>
    <lineage>
        <taxon>Eukaryota</taxon>
        <taxon>Fungi</taxon>
        <taxon>Dikarya</taxon>
        <taxon>Basidiomycota</taxon>
        <taxon>Agaricomycotina</taxon>
        <taxon>Agaricomycetes</taxon>
        <taxon>Agaricomycetidae</taxon>
        <taxon>Agaricales</taxon>
        <taxon>Pluteineae</taxon>
        <taxon>Pluteaceae</taxon>
        <taxon>Pluteus</taxon>
    </lineage>
</organism>
<reference evidence="1 2" key="1">
    <citation type="journal article" date="2019" name="Nat. Ecol. Evol.">
        <title>Megaphylogeny resolves global patterns of mushroom evolution.</title>
        <authorList>
            <person name="Varga T."/>
            <person name="Krizsan K."/>
            <person name="Foldi C."/>
            <person name="Dima B."/>
            <person name="Sanchez-Garcia M."/>
            <person name="Sanchez-Ramirez S."/>
            <person name="Szollosi G.J."/>
            <person name="Szarkandi J.G."/>
            <person name="Papp V."/>
            <person name="Albert L."/>
            <person name="Andreopoulos W."/>
            <person name="Angelini C."/>
            <person name="Antonin V."/>
            <person name="Barry K.W."/>
            <person name="Bougher N.L."/>
            <person name="Buchanan P."/>
            <person name="Buyck B."/>
            <person name="Bense V."/>
            <person name="Catcheside P."/>
            <person name="Chovatia M."/>
            <person name="Cooper J."/>
            <person name="Damon W."/>
            <person name="Desjardin D."/>
            <person name="Finy P."/>
            <person name="Geml J."/>
            <person name="Haridas S."/>
            <person name="Hughes K."/>
            <person name="Justo A."/>
            <person name="Karasinski D."/>
            <person name="Kautmanova I."/>
            <person name="Kiss B."/>
            <person name="Kocsube S."/>
            <person name="Kotiranta H."/>
            <person name="LaButti K.M."/>
            <person name="Lechner B.E."/>
            <person name="Liimatainen K."/>
            <person name="Lipzen A."/>
            <person name="Lukacs Z."/>
            <person name="Mihaltcheva S."/>
            <person name="Morgado L.N."/>
            <person name="Niskanen T."/>
            <person name="Noordeloos M.E."/>
            <person name="Ohm R.A."/>
            <person name="Ortiz-Santana B."/>
            <person name="Ovrebo C."/>
            <person name="Racz N."/>
            <person name="Riley R."/>
            <person name="Savchenko A."/>
            <person name="Shiryaev A."/>
            <person name="Soop K."/>
            <person name="Spirin V."/>
            <person name="Szebenyi C."/>
            <person name="Tomsovsky M."/>
            <person name="Tulloss R.E."/>
            <person name="Uehling J."/>
            <person name="Grigoriev I.V."/>
            <person name="Vagvolgyi C."/>
            <person name="Papp T."/>
            <person name="Martin F.M."/>
            <person name="Miettinen O."/>
            <person name="Hibbett D.S."/>
            <person name="Nagy L.G."/>
        </authorList>
    </citation>
    <scope>NUCLEOTIDE SEQUENCE [LARGE SCALE GENOMIC DNA]</scope>
    <source>
        <strain evidence="1 2">NL-1719</strain>
    </source>
</reference>
<dbReference type="EMBL" id="ML208260">
    <property type="protein sequence ID" value="TFK76581.1"/>
    <property type="molecule type" value="Genomic_DNA"/>
</dbReference>
<evidence type="ECO:0000313" key="2">
    <source>
        <dbReference type="Proteomes" id="UP000308600"/>
    </source>
</evidence>
<name>A0ACD3BFI1_9AGAR</name>
<protein>
    <submittedName>
        <fullName evidence="1">Uncharacterized protein</fullName>
    </submittedName>
</protein>
<evidence type="ECO:0000313" key="1">
    <source>
        <dbReference type="EMBL" id="TFK76581.1"/>
    </source>
</evidence>
<proteinExistence type="predicted"/>
<accession>A0ACD3BFI1</accession>
<sequence>MPNLEYVDLPRATIPKLKLSQDMIDSIRSGSLDTDIHDTKLLYTIRNPPHTTLPKLDTHTGISIRIFKALSGGSEAMYNEVRHVLATNDPAIKLLSHHSVKKEIEKLSNVPLIRTDMCPRSCVAFTGPFAALRNCPQCNASRFRPNPNKPTKEIPVKQFYTVPLGPQIQGLFRSPQGAQRMHYRDRHSTELGAAIAANQGKIDNFDDILSGSDYWEAYKTGKFDKNDVFVLLSFDGAQLFRDKASDCWFAIWIILNLSPDLRYKKKYILPAAFVPGPEKPELLESFMIPTLRHLSAIQKEGLKVCDWKLDPEKNEWQSKLVKAKVNFFGLGADSVALPELDGRTGYSGYVACRVYDKFKSRHKPGIGIYYPAALKPTNYPPDETGNHGDVDIGNIGGPDRDEYMRNLVWLLESLTLSAYRDRQLLTGIVRPTLCLAFDSSNSCAVPNGFTLDLMHLSGINLPQFLISVWRGTIDKLDLSVNDGKKPDFFVLDNSQVWKEHGALVASVHSYLPSSFNRPPRNPAEKINSGYKAVEFMTYFWVLGPAVFRLVLPDNLWRHFCKLVRGIRIVNQRVISLNQIIEAHQMLVQWEREFEEMYYQRRIKWLQLVRPCVHAIVHAARETLRRGPLNISAQWALENTIGNLGREVHQFSNPFSNLGERGILRARMNVMYSMYSELNSPFVAPRDSIVLSNGYILLRARTEEPVFLAAEEANAFAKYFPQESSPIPVQKWARLQLPNGQIARSLWKEQYGVDPRIARNVKFHLGNQDHPYFGEVQFFAFTEVVGQKHALALVSVYSVPDAELLANSHNTLHVCRYAGHKKLRVIQVEAIESVVAMIPFPLKDEEKNSPAARRKYANCFYVGEKLVLEKKDDDFE</sequence>